<protein>
    <submittedName>
        <fullName evidence="3">Uncharacterized protein</fullName>
    </submittedName>
</protein>
<dbReference type="EMBL" id="JAAPAO010000331">
    <property type="protein sequence ID" value="KAF4662958.1"/>
    <property type="molecule type" value="Genomic_DNA"/>
</dbReference>
<comment type="caution">
    <text evidence="3">The sequence shown here is derived from an EMBL/GenBank/DDBJ whole genome shotgun (WGS) entry which is preliminary data.</text>
</comment>
<keyword evidence="2" id="KW-0732">Signal</keyword>
<proteinExistence type="predicted"/>
<dbReference type="OrthoDB" id="10566058at2759"/>
<keyword evidence="1" id="KW-1133">Transmembrane helix</keyword>
<evidence type="ECO:0000313" key="3">
    <source>
        <dbReference type="EMBL" id="KAF4662958.1"/>
    </source>
</evidence>
<accession>A0A7J6LUH9</accession>
<evidence type="ECO:0000256" key="2">
    <source>
        <dbReference type="SAM" id="SignalP"/>
    </source>
</evidence>
<sequence length="112" mass="12247">MTFLTCLLLLLTVPSTEATQSTRLVKFLDLAVDEINTAVLLEEGHVDEGRAISRKTGRVLLAFTLGFGLSVFLLIIALFLQRKVYIDAHKAAALEAPVAPKRPTVMAHEQST</sequence>
<evidence type="ECO:0000256" key="1">
    <source>
        <dbReference type="SAM" id="Phobius"/>
    </source>
</evidence>
<dbReference type="AlphaFoldDB" id="A0A7J6LUH9"/>
<organism evidence="3 4">
    <name type="scientific">Perkinsus chesapeaki</name>
    <name type="common">Clam parasite</name>
    <name type="synonym">Perkinsus andrewsi</name>
    <dbReference type="NCBI Taxonomy" id="330153"/>
    <lineage>
        <taxon>Eukaryota</taxon>
        <taxon>Sar</taxon>
        <taxon>Alveolata</taxon>
        <taxon>Perkinsozoa</taxon>
        <taxon>Perkinsea</taxon>
        <taxon>Perkinsida</taxon>
        <taxon>Perkinsidae</taxon>
        <taxon>Perkinsus</taxon>
    </lineage>
</organism>
<keyword evidence="4" id="KW-1185">Reference proteome</keyword>
<feature type="chain" id="PRO_5029658822" evidence="2">
    <location>
        <begin position="19"/>
        <end position="112"/>
    </location>
</feature>
<keyword evidence="1" id="KW-0472">Membrane</keyword>
<feature type="transmembrane region" description="Helical" evidence="1">
    <location>
        <begin position="59"/>
        <end position="80"/>
    </location>
</feature>
<dbReference type="Proteomes" id="UP000591131">
    <property type="component" value="Unassembled WGS sequence"/>
</dbReference>
<reference evidence="3 4" key="1">
    <citation type="submission" date="2020-04" db="EMBL/GenBank/DDBJ databases">
        <title>Perkinsus chesapeaki whole genome sequence.</title>
        <authorList>
            <person name="Bogema D.R."/>
        </authorList>
    </citation>
    <scope>NUCLEOTIDE SEQUENCE [LARGE SCALE GENOMIC DNA]</scope>
    <source>
        <strain evidence="3">ATCC PRA-425</strain>
    </source>
</reference>
<evidence type="ECO:0000313" key="4">
    <source>
        <dbReference type="Proteomes" id="UP000591131"/>
    </source>
</evidence>
<gene>
    <name evidence="3" type="ORF">FOL47_005991</name>
</gene>
<name>A0A7J6LUH9_PERCH</name>
<feature type="signal peptide" evidence="2">
    <location>
        <begin position="1"/>
        <end position="18"/>
    </location>
</feature>
<keyword evidence="1" id="KW-0812">Transmembrane</keyword>